<evidence type="ECO:0000256" key="18">
    <source>
        <dbReference type="ARBA" id="ARBA00023157"/>
    </source>
</evidence>
<dbReference type="PROSITE" id="PS01186">
    <property type="entry name" value="EGF_2"/>
    <property type="match status" value="2"/>
</dbReference>
<evidence type="ECO:0000256" key="7">
    <source>
        <dbReference type="ARBA" id="ARBA00022530"/>
    </source>
</evidence>
<evidence type="ECO:0000259" key="29">
    <source>
        <dbReference type="PROSITE" id="PS50025"/>
    </source>
</evidence>
<sequence>MGSQRTLRAGRTGLLLAGLLVAVWQLCAANCPEKELEDREEEANIVLTGTVDEIINKDPVHNNYSCKVRVWRYLKGKSSVNREILLDGGNKVMIGGFGNPGICDNQVSVGDTRIFFLNPAPDYMRPEHRNELMLNSSLMRITLRNLEAVEHCVEGKHSFSIYLPLPPSPPSPCCRGMLCGFGAVCERNPNDPSKGECVCKKVDCPSFVAPVCGSDSSTYTNECELEKAQCNAQRRIKVLSKGACSLKDPCTEVACSYGSTCVQSSDGLSAKCMCPLGCEGKPKQVVCGSDGKDYVNECELHQHACKNKKNIRVQYQGHCDPCKNVLNCRVEPLTRQPLKFVPLELCPLSDEPLCASDGRTYPSECAMRATGIQKGVTLRKIHAGQCTTLDECKDCPFYGVCLVEQLSARCSCDPIECDGTYKPLCGKDGNTYTNDCMRRKAECLSKTPIATKHLGPCDLNIPSPCLHVACSHGAECVVKNNEAVCECSEACPQTSDPVCGSDGQTYGSPCEMRLMGCALQKEISIQHKGPCDEACANCSFGAICDAQSKQCVCPSECVKSHQPVCGSDGTTYNSECELHVRACKQQMDLRVVGQGECKTCGNTVCAMGARCVQNRCECPPCSGEPYSPVCGSDGTTYDNECELRRHSCTQMTRIDVARLGSCDEDCGSGGSGSGQESCEQDRCLVFGGTWYEDAEDESDRCLCEYSCTSVPHSLVCGSDGKNYSNECELKKARCEKREHLLIQNQGPCAGRRLPGSPPLPLNVSVYGCCSDNVTAALGVGQAGCPATCQCNIYGSYKGTCDPTTGQCSCKPGVGGQKCDRCEPGFWNFRGIVTENMSGCTPCNCDATGSVRDDCEQMSGLCSCKTGVKGMKCNVCPDGSKMGMNGCDKGPEAPTSCEELQCNYGATCIKVNGQAHCECPSPDCDLKNKTKVCLSNFNVFSLRSISVTVEQVCGSDGVTYADQCQLRTIACRQDKDITVQHFGQCTGEPRRNLHGLSHSVSVSSLLLPATMRFSGSLHLDQVDGQDLIYTPEMEDPKSELFGETARSIEGALNELFRKSAVHKDFMSVRVRNLAPSNSILAYVEAHFKPDTRFTVEDIVGALLKQLKASKDTSISVKKPEDENIRFTNYGNTVPPTTSPYITRRPTATTRRPFSGRHKLVPVTSPLTTTALPPATTVARFTTRPYHKVLQKPCDSHPCLHGGTCEENGSEFNCKCPAGRGGTVCEKGGSYYIPSFGGQSYLAFPTMSAYHTVRIAMEFRASEMDGILLYNGQDRKKDFISLALVNGRVELRFNTGSGTGTALSKVQISQGRWHQLVVTRNRRNAMLSVDSEAHIEGESPRGTDGLNLDTNLFIGGVPEDINVKERTGLAVGLVGCIRMLDVNNRNLNLQENGGESLYGSGVGECGNNPCLPNPCKNGGACQVKEAEMFHCKCSKGFWGLTCADVHDPCSPTRCHPSSQCQAQPEGGYKCECPMGREGRHCENGNLSRTQQSFAFSSMSPFPILTNPSQLRVSMTVVFMANDSNGLIFYNGQKSDGRGDFISLSLSGGFLEFRYDLGKGPATIRSKERIQLNVWNTINLERSNRKGEIMVNKKGAVRGEAPNQHVDLNLKESLFVGGAPDYSRLARAAALTEGFKGTVQQVNLYMSLCKRINENALRSSSVAMFQNHPCSREPCHNGGRCKPQLDTYNCECLSGFSGQHCQNTIHEKSAGETEAIAFDGRTFIEYHNAVTRSEKALLVNKFELSIRTDTTQGLVLWSGKGVERSDYIALAIVDGHVQMTYDLGSKPVVLRSTVRVDTNSWIRIKASRALRDGSLQVGNEAPVTGSSPLASTQLDTDGALWLGGLEELPVARRLPKAYSTGFVGCIKDVVVDGVDLHLVEDALNSPRILHCSAAK</sequence>
<dbReference type="Pfam" id="PF01390">
    <property type="entry name" value="SEA"/>
    <property type="match status" value="1"/>
</dbReference>
<dbReference type="GO" id="GO:0007010">
    <property type="term" value="P:cytoskeleton organization"/>
    <property type="evidence" value="ECO:0007669"/>
    <property type="project" value="UniProtKB-ARBA"/>
</dbReference>
<feature type="disulfide bond" evidence="23">
    <location>
        <begin position="1689"/>
        <end position="1698"/>
    </location>
</feature>
<keyword evidence="8 23" id="KW-0245">EGF-like domain</keyword>
<feature type="domain" description="Kazal-like" evidence="33">
    <location>
        <begin position="702"/>
        <end position="750"/>
    </location>
</feature>
<keyword evidence="18 23" id="KW-1015">Disulfide bond</keyword>
<evidence type="ECO:0000256" key="23">
    <source>
        <dbReference type="PROSITE-ProRule" id="PRU00076"/>
    </source>
</evidence>
<keyword evidence="10" id="KW-0479">Metal-binding</keyword>
<dbReference type="GO" id="GO:0043113">
    <property type="term" value="P:receptor clustering"/>
    <property type="evidence" value="ECO:0007669"/>
    <property type="project" value="InterPro"/>
</dbReference>
<keyword evidence="20" id="KW-0357">Heparan sulfate</keyword>
<evidence type="ECO:0000256" key="14">
    <source>
        <dbReference type="ARBA" id="ARBA00022837"/>
    </source>
</evidence>
<dbReference type="PROSITE" id="PS50026">
    <property type="entry name" value="EGF_3"/>
    <property type="match status" value="4"/>
</dbReference>
<dbReference type="Pfam" id="PF03146">
    <property type="entry name" value="NtA"/>
    <property type="match status" value="1"/>
</dbReference>
<dbReference type="GO" id="GO:0005576">
    <property type="term" value="C:extracellular region"/>
    <property type="evidence" value="ECO:0007669"/>
    <property type="project" value="UniProtKB-ARBA"/>
</dbReference>
<evidence type="ECO:0000256" key="22">
    <source>
        <dbReference type="ARBA" id="ARBA00034103"/>
    </source>
</evidence>
<keyword evidence="5" id="KW-1003">Cell membrane</keyword>
<feature type="domain" description="Kazal-like" evidence="33">
    <location>
        <begin position="486"/>
        <end position="533"/>
    </location>
</feature>
<feature type="domain" description="Kazal-like" evidence="33">
    <location>
        <begin position="404"/>
        <end position="459"/>
    </location>
</feature>
<evidence type="ECO:0000259" key="30">
    <source>
        <dbReference type="PROSITE" id="PS50026"/>
    </source>
</evidence>
<keyword evidence="15" id="KW-0654">Proteoglycan</keyword>
<dbReference type="SMART" id="SM00200">
    <property type="entry name" value="SEA"/>
    <property type="match status" value="1"/>
</dbReference>
<proteinExistence type="predicted"/>
<dbReference type="InterPro" id="IPR036058">
    <property type="entry name" value="Kazal_dom_sf"/>
</dbReference>
<evidence type="ECO:0000256" key="13">
    <source>
        <dbReference type="ARBA" id="ARBA00022782"/>
    </source>
</evidence>
<evidence type="ECO:0000256" key="9">
    <source>
        <dbReference type="ARBA" id="ARBA00022692"/>
    </source>
</evidence>
<keyword evidence="7" id="KW-0272">Extracellular matrix</keyword>
<reference evidence="34" key="1">
    <citation type="submission" date="2018-05" db="EMBL/GenBank/DDBJ databases">
        <authorList>
            <person name="Datahose"/>
        </authorList>
    </citation>
    <scope>NUCLEOTIDE SEQUENCE</scope>
</reference>
<dbReference type="InterPro" id="IPR013320">
    <property type="entry name" value="ConA-like_dom_sf"/>
</dbReference>
<dbReference type="Gene3D" id="2.40.50.120">
    <property type="match status" value="1"/>
</dbReference>
<evidence type="ECO:0000256" key="16">
    <source>
        <dbReference type="ARBA" id="ARBA00023018"/>
    </source>
</evidence>
<accession>A0AAX7UGA0</accession>
<dbReference type="InterPro" id="IPR002049">
    <property type="entry name" value="LE_dom"/>
</dbReference>
<dbReference type="Pfam" id="PF07648">
    <property type="entry name" value="Kazal_2"/>
    <property type="match status" value="8"/>
</dbReference>
<dbReference type="Gene3D" id="3.30.70.960">
    <property type="entry name" value="SEA domain"/>
    <property type="match status" value="1"/>
</dbReference>
<dbReference type="SMART" id="SM00181">
    <property type="entry name" value="EGF"/>
    <property type="match status" value="8"/>
</dbReference>
<dbReference type="Gene3D" id="2.10.25.10">
    <property type="entry name" value="Laminin"/>
    <property type="match status" value="6"/>
</dbReference>
<dbReference type="SMART" id="SM00282">
    <property type="entry name" value="LamG"/>
    <property type="match status" value="3"/>
</dbReference>
<dbReference type="InterPro" id="IPR036364">
    <property type="entry name" value="SEA_dom_sf"/>
</dbReference>
<dbReference type="CDD" id="cd00110">
    <property type="entry name" value="LamG"/>
    <property type="match status" value="3"/>
</dbReference>
<reference evidence="34" key="3">
    <citation type="submission" date="2025-09" db="UniProtKB">
        <authorList>
            <consortium name="Ensembl"/>
        </authorList>
    </citation>
    <scope>IDENTIFICATION</scope>
</reference>
<feature type="domain" description="NtA" evidence="32">
    <location>
        <begin position="31"/>
        <end position="164"/>
    </location>
</feature>
<dbReference type="FunFam" id="3.30.60.30:FF:000022">
    <property type="entry name" value="Transmembrane agrin"/>
    <property type="match status" value="1"/>
</dbReference>
<feature type="domain" description="Kazal-like" evidence="33">
    <location>
        <begin position="266"/>
        <end position="321"/>
    </location>
</feature>
<feature type="domain" description="Laminin G" evidence="29">
    <location>
        <begin position="1486"/>
        <end position="1667"/>
    </location>
</feature>
<keyword evidence="16" id="KW-0770">Synapse</keyword>
<dbReference type="InterPro" id="IPR002350">
    <property type="entry name" value="Kazal_dom"/>
</dbReference>
<dbReference type="Pfam" id="PF00008">
    <property type="entry name" value="EGF"/>
    <property type="match status" value="3"/>
</dbReference>
<feature type="disulfide bond" evidence="24">
    <location>
        <begin position="31"/>
        <end position="103"/>
    </location>
</feature>
<feature type="compositionally biased region" description="Polar residues" evidence="26">
    <location>
        <begin position="1129"/>
        <end position="1139"/>
    </location>
</feature>
<dbReference type="InterPro" id="IPR001791">
    <property type="entry name" value="Laminin_G"/>
</dbReference>
<feature type="disulfide bond" evidence="25">
    <location>
        <begin position="809"/>
        <end position="818"/>
    </location>
</feature>
<keyword evidence="12" id="KW-0677">Repeat</keyword>
<keyword evidence="11 27" id="KW-0732">Signal</keyword>
<dbReference type="FunFam" id="2.60.120.200:FF:000045">
    <property type="entry name" value="Transmembrane agrin"/>
    <property type="match status" value="1"/>
</dbReference>
<dbReference type="InterPro" id="IPR004850">
    <property type="entry name" value="NtA_dom"/>
</dbReference>
<dbReference type="InterPro" id="IPR000082">
    <property type="entry name" value="SEA_dom"/>
</dbReference>
<dbReference type="FunFam" id="3.30.60.30:FF:000018">
    <property type="entry name" value="Transmembrane agrin"/>
    <property type="match status" value="1"/>
</dbReference>
<evidence type="ECO:0000256" key="17">
    <source>
        <dbReference type="ARBA" id="ARBA00023136"/>
    </source>
</evidence>
<dbReference type="GO" id="GO:0050808">
    <property type="term" value="P:synapse organization"/>
    <property type="evidence" value="ECO:0007669"/>
    <property type="project" value="UniProtKB-ARBA"/>
</dbReference>
<feature type="domain" description="Laminin EGF-like" evidence="31">
    <location>
        <begin position="788"/>
        <end position="841"/>
    </location>
</feature>
<evidence type="ECO:0000256" key="4">
    <source>
        <dbReference type="ARBA" id="ARBA00022473"/>
    </source>
</evidence>
<dbReference type="PROSITE" id="PS50025">
    <property type="entry name" value="LAM_G_DOMAIN"/>
    <property type="match status" value="3"/>
</dbReference>
<dbReference type="GO" id="GO:0007399">
    <property type="term" value="P:nervous system development"/>
    <property type="evidence" value="ECO:0007669"/>
    <property type="project" value="UniProtKB-ARBA"/>
</dbReference>
<dbReference type="FunFam" id="2.10.25.10:FF:000012">
    <property type="entry name" value="Delta-like protein"/>
    <property type="match status" value="1"/>
</dbReference>
<keyword evidence="35" id="KW-1185">Reference proteome</keyword>
<dbReference type="SUPFAM" id="SSF50242">
    <property type="entry name" value="TIMP-like"/>
    <property type="match status" value="1"/>
</dbReference>
<dbReference type="Gene3D" id="3.30.60.30">
    <property type="match status" value="9"/>
</dbReference>
<dbReference type="SMART" id="SM00280">
    <property type="entry name" value="KAZAL"/>
    <property type="match status" value="9"/>
</dbReference>
<dbReference type="FunFam" id="2.10.25.10:FF:000134">
    <property type="entry name" value="Transmembrane agrin"/>
    <property type="match status" value="1"/>
</dbReference>
<evidence type="ECO:0000256" key="19">
    <source>
        <dbReference type="ARBA" id="ARBA00023180"/>
    </source>
</evidence>
<feature type="domain" description="SEA" evidence="28">
    <location>
        <begin position="1008"/>
        <end position="1130"/>
    </location>
</feature>
<feature type="domain" description="Kazal-like" evidence="33">
    <location>
        <begin position="198"/>
        <end position="246"/>
    </location>
</feature>
<evidence type="ECO:0000313" key="34">
    <source>
        <dbReference type="Ensembl" id="ENSACLP00000067980.1"/>
    </source>
</evidence>
<keyword evidence="13" id="KW-0221">Differentiation</keyword>
<dbReference type="GO" id="GO:0043236">
    <property type="term" value="F:laminin binding"/>
    <property type="evidence" value="ECO:0007669"/>
    <property type="project" value="InterPro"/>
</dbReference>
<evidence type="ECO:0000256" key="8">
    <source>
        <dbReference type="ARBA" id="ARBA00022536"/>
    </source>
</evidence>
<feature type="domain" description="Kazal-like" evidence="33">
    <location>
        <begin position="346"/>
        <end position="388"/>
    </location>
</feature>
<dbReference type="PANTHER" id="PTHR10913">
    <property type="entry name" value="FOLLISTATIN-RELATED"/>
    <property type="match status" value="1"/>
</dbReference>
<keyword evidence="17" id="KW-0472">Membrane</keyword>
<feature type="chain" id="PRO_5044252773" description="Agrin" evidence="27">
    <location>
        <begin position="30"/>
        <end position="1892"/>
    </location>
</feature>
<feature type="domain" description="Kazal-like" evidence="33">
    <location>
        <begin position="926"/>
        <end position="986"/>
    </location>
</feature>
<feature type="disulfide bond" evidence="23">
    <location>
        <begin position="1214"/>
        <end position="1223"/>
    </location>
</feature>
<evidence type="ECO:0000256" key="20">
    <source>
        <dbReference type="ARBA" id="ARBA00023207"/>
    </source>
</evidence>
<dbReference type="FunFam" id="2.10.25.10:FF:000095">
    <property type="entry name" value="Notch, isoform B"/>
    <property type="match status" value="1"/>
</dbReference>
<dbReference type="FunFam" id="2.10.25.10:FF:000140">
    <property type="entry name" value="Transmembrane agrin"/>
    <property type="match status" value="1"/>
</dbReference>
<feature type="disulfide bond" evidence="25">
    <location>
        <begin position="790"/>
        <end position="807"/>
    </location>
</feature>
<dbReference type="InterPro" id="IPR008993">
    <property type="entry name" value="TIMP-like_OB-fold"/>
</dbReference>
<evidence type="ECO:0000256" key="10">
    <source>
        <dbReference type="ARBA" id="ARBA00022723"/>
    </source>
</evidence>
<feature type="disulfide bond" evidence="25">
    <location>
        <begin position="844"/>
        <end position="861"/>
    </location>
</feature>
<feature type="domain" description="Laminin EGF-like" evidence="31">
    <location>
        <begin position="842"/>
        <end position="888"/>
    </location>
</feature>
<keyword evidence="6" id="KW-0964">Secreted</keyword>
<dbReference type="Pfam" id="PF00053">
    <property type="entry name" value="EGF_laminin"/>
    <property type="match status" value="2"/>
</dbReference>
<evidence type="ECO:0000256" key="24">
    <source>
        <dbReference type="PROSITE-ProRule" id="PRU00443"/>
    </source>
</evidence>
<feature type="domain" description="EGF-like" evidence="30">
    <location>
        <begin position="1188"/>
        <end position="1224"/>
    </location>
</feature>
<dbReference type="CDD" id="cd00055">
    <property type="entry name" value="EGF_Lam"/>
    <property type="match status" value="2"/>
</dbReference>
<dbReference type="Ensembl" id="ENSACLT00000077147.1">
    <property type="protein sequence ID" value="ENSACLP00000067980.1"/>
    <property type="gene ID" value="ENSACLG00000012612.2"/>
</dbReference>
<keyword evidence="14" id="KW-0106">Calcium</keyword>
<dbReference type="PANTHER" id="PTHR10913:SF78">
    <property type="entry name" value="AGRIN"/>
    <property type="match status" value="1"/>
</dbReference>
<dbReference type="Pfam" id="PF00050">
    <property type="entry name" value="Kazal_1"/>
    <property type="match status" value="1"/>
</dbReference>
<evidence type="ECO:0000313" key="35">
    <source>
        <dbReference type="Proteomes" id="UP000265100"/>
    </source>
</evidence>
<dbReference type="Proteomes" id="UP000265100">
    <property type="component" value="Chromosome 20"/>
</dbReference>
<evidence type="ECO:0000256" key="5">
    <source>
        <dbReference type="ARBA" id="ARBA00022475"/>
    </source>
</evidence>
<dbReference type="SMART" id="SM00180">
    <property type="entry name" value="EGF_Lam"/>
    <property type="match status" value="2"/>
</dbReference>
<dbReference type="GO" id="GO:0005509">
    <property type="term" value="F:calcium ion binding"/>
    <property type="evidence" value="ECO:0007669"/>
    <property type="project" value="InterPro"/>
</dbReference>
<dbReference type="FunFam" id="2.60.120.200:FF:000027">
    <property type="entry name" value="Transmembrane agrin"/>
    <property type="match status" value="1"/>
</dbReference>
<dbReference type="GO" id="GO:0030154">
    <property type="term" value="P:cell differentiation"/>
    <property type="evidence" value="ECO:0007669"/>
    <property type="project" value="UniProtKB-KW"/>
</dbReference>
<feature type="disulfide bond" evidence="25">
    <location>
        <begin position="788"/>
        <end position="800"/>
    </location>
</feature>
<evidence type="ECO:0000256" key="27">
    <source>
        <dbReference type="SAM" id="SignalP"/>
    </source>
</evidence>
<keyword evidence="19" id="KW-0325">Glycoprotein</keyword>
<dbReference type="PROSITE" id="PS01248">
    <property type="entry name" value="EGF_LAM_1"/>
    <property type="match status" value="1"/>
</dbReference>
<dbReference type="PROSITE" id="PS00022">
    <property type="entry name" value="EGF_1"/>
    <property type="match status" value="4"/>
</dbReference>
<evidence type="ECO:0000256" key="12">
    <source>
        <dbReference type="ARBA" id="ARBA00022737"/>
    </source>
</evidence>
<dbReference type="GO" id="GO:0045202">
    <property type="term" value="C:synapse"/>
    <property type="evidence" value="ECO:0007669"/>
    <property type="project" value="UniProtKB-SubCell"/>
</dbReference>
<dbReference type="SUPFAM" id="SSF49899">
    <property type="entry name" value="Concanavalin A-like lectins/glucanases"/>
    <property type="match status" value="3"/>
</dbReference>
<dbReference type="SUPFAM" id="SSF57196">
    <property type="entry name" value="EGF/Laminin"/>
    <property type="match status" value="2"/>
</dbReference>
<comment type="caution">
    <text evidence="23">Lacks conserved residue(s) required for the propagation of feature annotation.</text>
</comment>
<reference evidence="34" key="2">
    <citation type="submission" date="2025-08" db="UniProtKB">
        <authorList>
            <consortium name="Ensembl"/>
        </authorList>
    </citation>
    <scope>IDENTIFICATION</scope>
</reference>
<feature type="disulfide bond" evidence="25">
    <location>
        <begin position="842"/>
        <end position="854"/>
    </location>
</feature>
<dbReference type="Pfam" id="PF00054">
    <property type="entry name" value="Laminin_G_1"/>
    <property type="match status" value="3"/>
</dbReference>
<feature type="domain" description="Laminin G" evidence="29">
    <location>
        <begin position="1229"/>
        <end position="1403"/>
    </location>
</feature>
<dbReference type="InterPro" id="IPR050653">
    <property type="entry name" value="Prot_Inhib_GrowthFact_Antg"/>
</dbReference>
<organism evidence="34 35">
    <name type="scientific">Astatotilapia calliptera</name>
    <name type="common">Eastern happy</name>
    <name type="synonym">Chromis callipterus</name>
    <dbReference type="NCBI Taxonomy" id="8154"/>
    <lineage>
        <taxon>Eukaryota</taxon>
        <taxon>Metazoa</taxon>
        <taxon>Chordata</taxon>
        <taxon>Craniata</taxon>
        <taxon>Vertebrata</taxon>
        <taxon>Euteleostomi</taxon>
        <taxon>Actinopterygii</taxon>
        <taxon>Neopterygii</taxon>
        <taxon>Teleostei</taxon>
        <taxon>Neoteleostei</taxon>
        <taxon>Acanthomorphata</taxon>
        <taxon>Ovalentaria</taxon>
        <taxon>Cichlomorphae</taxon>
        <taxon>Cichliformes</taxon>
        <taxon>Cichlidae</taxon>
        <taxon>African cichlids</taxon>
        <taxon>Pseudocrenilabrinae</taxon>
        <taxon>Haplochromini</taxon>
        <taxon>Astatotilapia</taxon>
    </lineage>
</organism>
<feature type="domain" description="EGF-like" evidence="30">
    <location>
        <begin position="1404"/>
        <end position="1441"/>
    </location>
</feature>
<dbReference type="InterPro" id="IPR000742">
    <property type="entry name" value="EGF"/>
</dbReference>
<evidence type="ECO:0000256" key="26">
    <source>
        <dbReference type="SAM" id="MobiDB-lite"/>
    </source>
</evidence>
<evidence type="ECO:0000259" key="28">
    <source>
        <dbReference type="PROSITE" id="PS50024"/>
    </source>
</evidence>
<dbReference type="InterPro" id="IPR003884">
    <property type="entry name" value="FacI_MAC"/>
</dbReference>
<evidence type="ECO:0000256" key="6">
    <source>
        <dbReference type="ARBA" id="ARBA00022525"/>
    </source>
</evidence>
<gene>
    <name evidence="34" type="primary">AGRN</name>
</gene>
<comment type="subcellular location">
    <subcellularLocation>
        <location evidence="1">Cell membrane</location>
        <topology evidence="1">Single-pass type II membrane protein</topology>
    </subcellularLocation>
    <subcellularLocation>
        <location evidence="2">Secreted</location>
        <location evidence="2">Extracellular space</location>
        <location evidence="2">Extracellular matrix</location>
    </subcellularLocation>
    <subcellularLocation>
        <location evidence="22">Synapse</location>
    </subcellularLocation>
</comment>
<evidence type="ECO:0000256" key="21">
    <source>
        <dbReference type="ARBA" id="ARBA00023292"/>
    </source>
</evidence>
<dbReference type="CDD" id="cd00104">
    <property type="entry name" value="KAZAL_FS"/>
    <property type="match status" value="9"/>
</dbReference>
<keyword evidence="4" id="KW-0217">Developmental protein</keyword>
<dbReference type="GeneTree" id="ENSGT00940000158337"/>
<feature type="domain" description="Kazal-like" evidence="33">
    <location>
        <begin position="617"/>
        <end position="664"/>
    </location>
</feature>
<dbReference type="InterPro" id="IPR001881">
    <property type="entry name" value="EGF-like_Ca-bd_dom"/>
</dbReference>
<dbReference type="SUPFAM" id="SSF100895">
    <property type="entry name" value="Kazal-type serine protease inhibitors"/>
    <property type="match status" value="9"/>
</dbReference>
<dbReference type="SMART" id="SM00179">
    <property type="entry name" value="EGF_CA"/>
    <property type="match status" value="3"/>
</dbReference>
<dbReference type="Gene3D" id="2.60.120.200">
    <property type="match status" value="3"/>
</dbReference>
<evidence type="ECO:0000259" key="31">
    <source>
        <dbReference type="PROSITE" id="PS50027"/>
    </source>
</evidence>
<dbReference type="FunFam" id="2.40.50.120:FF:000008">
    <property type="entry name" value="agrin isoform X1"/>
    <property type="match status" value="1"/>
</dbReference>
<dbReference type="GO" id="GO:0005886">
    <property type="term" value="C:plasma membrane"/>
    <property type="evidence" value="ECO:0007669"/>
    <property type="project" value="UniProtKB-SubCell"/>
</dbReference>
<feature type="disulfide bond" evidence="23">
    <location>
        <begin position="1470"/>
        <end position="1479"/>
    </location>
</feature>
<dbReference type="PROSITE" id="PS50027">
    <property type="entry name" value="EGF_LAM_2"/>
    <property type="match status" value="2"/>
</dbReference>
<feature type="domain" description="Kazal-like" evidence="33">
    <location>
        <begin position="539"/>
        <end position="599"/>
    </location>
</feature>
<evidence type="ECO:0000259" key="33">
    <source>
        <dbReference type="PROSITE" id="PS51465"/>
    </source>
</evidence>
<evidence type="ECO:0000256" key="15">
    <source>
        <dbReference type="ARBA" id="ARBA00022974"/>
    </source>
</evidence>
<protein>
    <recommendedName>
        <fullName evidence="3">Agrin</fullName>
    </recommendedName>
</protein>
<name>A0AAX7UGA0_ASTCA</name>
<feature type="domain" description="EGF-like" evidence="30">
    <location>
        <begin position="1663"/>
        <end position="1699"/>
    </location>
</feature>
<dbReference type="CDD" id="cd00054">
    <property type="entry name" value="EGF_CA"/>
    <property type="match status" value="2"/>
</dbReference>
<dbReference type="PROSITE" id="PS51121">
    <property type="entry name" value="NTA"/>
    <property type="match status" value="1"/>
</dbReference>
<feature type="domain" description="Laminin G" evidence="29">
    <location>
        <begin position="1710"/>
        <end position="1888"/>
    </location>
</feature>
<evidence type="ECO:0000256" key="2">
    <source>
        <dbReference type="ARBA" id="ARBA00004498"/>
    </source>
</evidence>
<dbReference type="GO" id="GO:0061024">
    <property type="term" value="P:membrane organization"/>
    <property type="evidence" value="ECO:0007669"/>
    <property type="project" value="UniProtKB-ARBA"/>
</dbReference>
<dbReference type="SUPFAM" id="SSF82671">
    <property type="entry name" value="SEA domain"/>
    <property type="match status" value="1"/>
</dbReference>
<keyword evidence="9" id="KW-0812">Transmembrane</keyword>
<dbReference type="PRINTS" id="PR00011">
    <property type="entry name" value="EGFLAMININ"/>
</dbReference>
<dbReference type="SMART" id="SM00057">
    <property type="entry name" value="FIMAC"/>
    <property type="match status" value="3"/>
</dbReference>
<keyword evidence="21 25" id="KW-0424">Laminin EGF-like domain</keyword>
<evidence type="ECO:0000256" key="11">
    <source>
        <dbReference type="ARBA" id="ARBA00022729"/>
    </source>
</evidence>
<dbReference type="FunFam" id="3.30.60.30:FF:000008">
    <property type="entry name" value="Transmembrane agrin"/>
    <property type="match status" value="1"/>
</dbReference>
<dbReference type="FunFam" id="3.30.60.30:FF:000024">
    <property type="entry name" value="Transmembrane agrin"/>
    <property type="match status" value="2"/>
</dbReference>
<feature type="compositionally biased region" description="Low complexity" evidence="26">
    <location>
        <begin position="1141"/>
        <end position="1151"/>
    </location>
</feature>
<feature type="region of interest" description="Disordered" evidence="26">
    <location>
        <begin position="1129"/>
        <end position="1151"/>
    </location>
</feature>
<dbReference type="InterPro" id="IPR003645">
    <property type="entry name" value="Fol_N"/>
</dbReference>
<feature type="signal peptide" evidence="27">
    <location>
        <begin position="1"/>
        <end position="29"/>
    </location>
</feature>
<feature type="domain" description="EGF-like" evidence="30">
    <location>
        <begin position="1443"/>
        <end position="1480"/>
    </location>
</feature>
<dbReference type="GO" id="GO:0005604">
    <property type="term" value="C:basement membrane"/>
    <property type="evidence" value="ECO:0007669"/>
    <property type="project" value="UniProtKB-ARBA"/>
</dbReference>
<evidence type="ECO:0000256" key="25">
    <source>
        <dbReference type="PROSITE-ProRule" id="PRU00460"/>
    </source>
</evidence>
<dbReference type="PROSITE" id="PS50024">
    <property type="entry name" value="SEA"/>
    <property type="match status" value="1"/>
</dbReference>
<evidence type="ECO:0000259" key="32">
    <source>
        <dbReference type="PROSITE" id="PS51121"/>
    </source>
</evidence>
<evidence type="ECO:0000256" key="3">
    <source>
        <dbReference type="ARBA" id="ARBA00016077"/>
    </source>
</evidence>
<feature type="disulfide bond" evidence="23">
    <location>
        <begin position="1431"/>
        <end position="1440"/>
    </location>
</feature>
<feature type="disulfide bond" evidence="25">
    <location>
        <begin position="863"/>
        <end position="872"/>
    </location>
</feature>
<evidence type="ECO:0000256" key="1">
    <source>
        <dbReference type="ARBA" id="ARBA00004401"/>
    </source>
</evidence>
<dbReference type="SMART" id="SM00274">
    <property type="entry name" value="FOLN"/>
    <property type="match status" value="5"/>
</dbReference>
<dbReference type="PROSITE" id="PS51465">
    <property type="entry name" value="KAZAL_2"/>
    <property type="match status" value="9"/>
</dbReference>